<dbReference type="RefSeq" id="WP_066977673.1">
    <property type="nucleotide sequence ID" value="NZ_LUUI01000044.1"/>
</dbReference>
<keyword evidence="10" id="KW-1185">Reference proteome</keyword>
<comment type="subcellular location">
    <subcellularLocation>
        <location evidence="7">Cell membrane</location>
        <topology evidence="7">Peripheral membrane protein</topology>
    </subcellularLocation>
</comment>
<keyword evidence="3 7" id="KW-0547">Nucleotide-binding</keyword>
<proteinExistence type="inferred from homology"/>
<dbReference type="PROSITE" id="PS50902">
    <property type="entry name" value="FLAVODOXIN_LIKE"/>
    <property type="match status" value="1"/>
</dbReference>
<keyword evidence="5" id="KW-0472">Membrane</keyword>
<dbReference type="GO" id="GO:0005886">
    <property type="term" value="C:plasma membrane"/>
    <property type="evidence" value="ECO:0007669"/>
    <property type="project" value="UniProtKB-SubCell"/>
</dbReference>
<dbReference type="STRING" id="980561.A1359_02915"/>
<protein>
    <recommendedName>
        <fullName evidence="7">Protoporphyrinogen IX dehydrogenase [quinone]</fullName>
        <ecNumber evidence="7">1.3.5.3</ecNumber>
    </recommendedName>
    <alternativeName>
        <fullName evidence="7">Protoporphyrinogen IX dehydrogenase [menaquinone]</fullName>
    </alternativeName>
    <alternativeName>
        <fullName evidence="7">Protoporphyrinogen IX dehydrogenase [ubiquinone]</fullName>
    </alternativeName>
    <alternativeName>
        <fullName evidence="7">Protoporphyrinogen oxidase</fullName>
        <shortName evidence="7">PPO</shortName>
    </alternativeName>
</protein>
<dbReference type="InterPro" id="IPR052200">
    <property type="entry name" value="Protoporphyrinogen_IX_DH"/>
</dbReference>
<dbReference type="EMBL" id="LUUI01000044">
    <property type="protein sequence ID" value="OAI20429.1"/>
    <property type="molecule type" value="Genomic_DNA"/>
</dbReference>
<keyword evidence="4 7" id="KW-0560">Oxidoreductase</keyword>
<evidence type="ECO:0000313" key="9">
    <source>
        <dbReference type="EMBL" id="OAI20429.1"/>
    </source>
</evidence>
<evidence type="ECO:0000256" key="6">
    <source>
        <dbReference type="ARBA" id="ARBA00023244"/>
    </source>
</evidence>
<comment type="catalytic activity">
    <reaction evidence="7">
        <text>protoporphyrinogen IX + 3 a menaquinone = protoporphyrin IX + 3 a menaquinol</text>
        <dbReference type="Rhea" id="RHEA:27409"/>
        <dbReference type="Rhea" id="RHEA-COMP:9537"/>
        <dbReference type="Rhea" id="RHEA-COMP:9539"/>
        <dbReference type="ChEBI" id="CHEBI:16374"/>
        <dbReference type="ChEBI" id="CHEBI:18151"/>
        <dbReference type="ChEBI" id="CHEBI:57306"/>
        <dbReference type="ChEBI" id="CHEBI:57307"/>
        <dbReference type="EC" id="1.3.5.3"/>
    </reaction>
</comment>
<comment type="function">
    <text evidence="7">Catalyzes the 6-electron oxidation of protoporphyrinogen IX to form protoporphyrin IX; under anaerobic conditions uses menaquinone as an electron acceptor, under aerobic conditions uses ubiquinone as an electron acceptor.</text>
</comment>
<comment type="catalytic activity">
    <reaction evidence="7">
        <text>protoporphyrinogen IX + 3 a quinone = protoporphyrin IX + 3 a quinol</text>
        <dbReference type="Rhea" id="RHEA:65032"/>
        <dbReference type="ChEBI" id="CHEBI:24646"/>
        <dbReference type="ChEBI" id="CHEBI:57306"/>
        <dbReference type="ChEBI" id="CHEBI:57307"/>
        <dbReference type="ChEBI" id="CHEBI:132124"/>
        <dbReference type="EC" id="1.3.5.3"/>
    </reaction>
</comment>
<reference evidence="9 10" key="1">
    <citation type="submission" date="2016-03" db="EMBL/GenBank/DDBJ databases">
        <authorList>
            <person name="Ploux O."/>
        </authorList>
    </citation>
    <scope>NUCLEOTIDE SEQUENCE [LARGE SCALE GENOMIC DNA]</scope>
    <source>
        <strain evidence="9 10">R-45370</strain>
    </source>
</reference>
<evidence type="ECO:0000256" key="5">
    <source>
        <dbReference type="ARBA" id="ARBA00023136"/>
    </source>
</evidence>
<dbReference type="GO" id="GO:0006782">
    <property type="term" value="P:protoporphyrinogen IX biosynthetic process"/>
    <property type="evidence" value="ECO:0007669"/>
    <property type="project" value="UniProtKB-UniRule"/>
</dbReference>
<dbReference type="GO" id="GO:0004729">
    <property type="term" value="F:oxygen-dependent protoporphyrinogen oxidase activity"/>
    <property type="evidence" value="ECO:0007669"/>
    <property type="project" value="InterPro"/>
</dbReference>
<dbReference type="Gene3D" id="3.40.50.360">
    <property type="match status" value="1"/>
</dbReference>
<feature type="domain" description="Flavodoxin-like" evidence="8">
    <location>
        <begin position="4"/>
        <end position="175"/>
    </location>
</feature>
<keyword evidence="1 7" id="KW-0285">Flavoprotein</keyword>
<dbReference type="PANTHER" id="PTHR38030:SF2">
    <property type="entry name" value="PROTOPORPHYRINOGEN IX DEHYDROGENASE [QUINONE]"/>
    <property type="match status" value="1"/>
</dbReference>
<keyword evidence="2 7" id="KW-0288">FMN</keyword>
<comment type="pathway">
    <text evidence="7">Porphyrin-containing compound metabolism; protoporphyrin-IX biosynthesis; protoporphyrin-IX from protoporphyrinogen-IX: step 1/1.</text>
</comment>
<accession>A0A177NT86</accession>
<dbReference type="SUPFAM" id="SSF52218">
    <property type="entry name" value="Flavoproteins"/>
    <property type="match status" value="1"/>
</dbReference>
<comment type="similarity">
    <text evidence="7">Belongs to the HemG family.</text>
</comment>
<dbReference type="GO" id="GO:0070819">
    <property type="term" value="F:menaquinone-dependent protoporphyrinogen oxidase activity"/>
    <property type="evidence" value="ECO:0007669"/>
    <property type="project" value="UniProtKB-UniRule"/>
</dbReference>
<evidence type="ECO:0000256" key="4">
    <source>
        <dbReference type="ARBA" id="ARBA00023002"/>
    </source>
</evidence>
<dbReference type="InterPro" id="IPR008254">
    <property type="entry name" value="Flavodoxin/NO_synth"/>
</dbReference>
<dbReference type="EC" id="1.3.5.3" evidence="7"/>
<dbReference type="NCBIfam" id="NF008316">
    <property type="entry name" value="PRK11104.1"/>
    <property type="match status" value="1"/>
</dbReference>
<dbReference type="InterPro" id="IPR044264">
    <property type="entry name" value="HemG"/>
</dbReference>
<dbReference type="InterPro" id="IPR029039">
    <property type="entry name" value="Flavoprotein-like_sf"/>
</dbReference>
<dbReference type="UniPathway" id="UPA00251">
    <property type="reaction ID" value="UER00324"/>
</dbReference>
<evidence type="ECO:0000259" key="8">
    <source>
        <dbReference type="PROSITE" id="PS50902"/>
    </source>
</evidence>
<dbReference type="GO" id="GO:0010181">
    <property type="term" value="F:FMN binding"/>
    <property type="evidence" value="ECO:0007669"/>
    <property type="project" value="UniProtKB-UniRule"/>
</dbReference>
<organism evidence="9 10">
    <name type="scientific">Methylomonas lenta</name>
    <dbReference type="NCBI Taxonomy" id="980561"/>
    <lineage>
        <taxon>Bacteria</taxon>
        <taxon>Pseudomonadati</taxon>
        <taxon>Pseudomonadota</taxon>
        <taxon>Gammaproteobacteria</taxon>
        <taxon>Methylococcales</taxon>
        <taxon>Methylococcaceae</taxon>
        <taxon>Methylomonas</taxon>
    </lineage>
</organism>
<dbReference type="InterPro" id="IPR026816">
    <property type="entry name" value="Flavodoxin_dom"/>
</dbReference>
<comment type="cofactor">
    <cofactor evidence="7">
        <name>FMN</name>
        <dbReference type="ChEBI" id="CHEBI:58210"/>
    </cofactor>
    <text evidence="7">Binds 1 FMN non-covalently per subunit.</text>
</comment>
<keyword evidence="6 7" id="KW-0627">Porphyrin biosynthesis</keyword>
<keyword evidence="7" id="KW-1003">Cell membrane</keyword>
<comment type="catalytic activity">
    <reaction evidence="7">
        <text>protoporphyrinogen IX + 3 a ubiquinone = protoporphyrin IX + 3 a ubiquinol</text>
        <dbReference type="Rhea" id="RHEA:63936"/>
        <dbReference type="Rhea" id="RHEA-COMP:9565"/>
        <dbReference type="Rhea" id="RHEA-COMP:9566"/>
        <dbReference type="ChEBI" id="CHEBI:16389"/>
        <dbReference type="ChEBI" id="CHEBI:17976"/>
        <dbReference type="ChEBI" id="CHEBI:57306"/>
        <dbReference type="ChEBI" id="CHEBI:57307"/>
    </reaction>
</comment>
<evidence type="ECO:0000256" key="3">
    <source>
        <dbReference type="ARBA" id="ARBA00022741"/>
    </source>
</evidence>
<evidence type="ECO:0000256" key="2">
    <source>
        <dbReference type="ARBA" id="ARBA00022643"/>
    </source>
</evidence>
<evidence type="ECO:0000256" key="1">
    <source>
        <dbReference type="ARBA" id="ARBA00022630"/>
    </source>
</evidence>
<sequence length="175" mass="20176">MTNILIIYSSHDGQTVKICQRLQEIIQLAEQRVTLISVEESKQVDLALYDKIILGASIRYGKHSPKIVDFIQNNKAALDSKPNAFFSVNVVARKPEKSRPETNPYLQKFLKRIAWQPKHLAVFAGKIDYPSYTFFDRFMIRLIMWITHGPTDPNATIEFTDWEQVAAFAEQISEM</sequence>
<evidence type="ECO:0000313" key="10">
    <source>
        <dbReference type="Proteomes" id="UP000078476"/>
    </source>
</evidence>
<gene>
    <name evidence="7" type="primary">hemG</name>
    <name evidence="9" type="ORF">A1359_02915</name>
</gene>
<name>A0A177NT86_9GAMM</name>
<comment type="caution">
    <text evidence="9">The sequence shown here is derived from an EMBL/GenBank/DDBJ whole genome shotgun (WGS) entry which is preliminary data.</text>
</comment>
<dbReference type="HAMAP" id="MF_00853">
    <property type="entry name" value="HemG"/>
    <property type="match status" value="1"/>
</dbReference>
<dbReference type="Pfam" id="PF12724">
    <property type="entry name" value="Flavodoxin_5"/>
    <property type="match status" value="1"/>
</dbReference>
<dbReference type="AlphaFoldDB" id="A0A177NT86"/>
<evidence type="ECO:0000256" key="7">
    <source>
        <dbReference type="HAMAP-Rule" id="MF_00853"/>
    </source>
</evidence>
<dbReference type="Proteomes" id="UP000078476">
    <property type="component" value="Unassembled WGS sequence"/>
</dbReference>
<dbReference type="OrthoDB" id="9795729at2"/>
<dbReference type="PANTHER" id="PTHR38030">
    <property type="entry name" value="PROTOPORPHYRINOGEN IX DEHYDROGENASE [MENAQUINONE]"/>
    <property type="match status" value="1"/>
</dbReference>